<feature type="compositionally biased region" description="Low complexity" evidence="10">
    <location>
        <begin position="154"/>
        <end position="164"/>
    </location>
</feature>
<feature type="non-terminal residue" evidence="13">
    <location>
        <position position="1"/>
    </location>
</feature>
<proteinExistence type="inferred from homology"/>
<keyword evidence="4 11" id="KW-0812">Transmembrane</keyword>
<feature type="non-terminal residue" evidence="13">
    <location>
        <position position="507"/>
    </location>
</feature>
<evidence type="ECO:0000259" key="12">
    <source>
        <dbReference type="Pfam" id="PF05609"/>
    </source>
</evidence>
<evidence type="ECO:0000256" key="8">
    <source>
        <dbReference type="ARBA" id="ARBA00023242"/>
    </source>
</evidence>
<dbReference type="InterPro" id="IPR038599">
    <property type="entry name" value="LAP1C-like_C_sf"/>
</dbReference>
<dbReference type="AlphaFoldDB" id="A0A851B7M7"/>
<reference evidence="13" key="1">
    <citation type="submission" date="2019-10" db="EMBL/GenBank/DDBJ databases">
        <title>Bird 10,000 Genomes (B10K) Project - Family phase.</title>
        <authorList>
            <person name="Zhang G."/>
        </authorList>
    </citation>
    <scope>NUCLEOTIDE SEQUENCE</scope>
    <source>
        <strain evidence="13">B10K-DU-012-30</strain>
        <tissue evidence="13">Muscle</tissue>
    </source>
</reference>
<dbReference type="InterPro" id="IPR046753">
    <property type="entry name" value="TOIP1/2_C"/>
</dbReference>
<dbReference type="GO" id="GO:0016020">
    <property type="term" value="C:membrane"/>
    <property type="evidence" value="ECO:0007669"/>
    <property type="project" value="TreeGrafter"/>
</dbReference>
<evidence type="ECO:0000256" key="11">
    <source>
        <dbReference type="SAM" id="Phobius"/>
    </source>
</evidence>
<dbReference type="PANTHER" id="PTHR18843">
    <property type="entry name" value="TORSIN-1A-INTERACTING PROTEIN"/>
    <property type="match status" value="1"/>
</dbReference>
<comment type="similarity">
    <text evidence="2">Belongs to the TOR1AIP family.</text>
</comment>
<dbReference type="GO" id="GO:0005635">
    <property type="term" value="C:nuclear envelope"/>
    <property type="evidence" value="ECO:0007669"/>
    <property type="project" value="UniProtKB-SubCell"/>
</dbReference>
<protein>
    <submittedName>
        <fullName evidence="13">TOIP2 protein</fullName>
    </submittedName>
</protein>
<feature type="compositionally biased region" description="Polar residues" evidence="10">
    <location>
        <begin position="227"/>
        <end position="242"/>
    </location>
</feature>
<keyword evidence="8" id="KW-0539">Nucleus</keyword>
<evidence type="ECO:0000256" key="9">
    <source>
        <dbReference type="ARBA" id="ARBA00037847"/>
    </source>
</evidence>
<evidence type="ECO:0000256" key="7">
    <source>
        <dbReference type="ARBA" id="ARBA00023180"/>
    </source>
</evidence>
<evidence type="ECO:0000256" key="6">
    <source>
        <dbReference type="ARBA" id="ARBA00023136"/>
    </source>
</evidence>
<keyword evidence="14" id="KW-1185">Reference proteome</keyword>
<evidence type="ECO:0000256" key="4">
    <source>
        <dbReference type="ARBA" id="ARBA00022692"/>
    </source>
</evidence>
<dbReference type="GO" id="GO:0001671">
    <property type="term" value="F:ATPase activator activity"/>
    <property type="evidence" value="ECO:0007669"/>
    <property type="project" value="InterPro"/>
</dbReference>
<dbReference type="Pfam" id="PF05609">
    <property type="entry name" value="LAP1_C"/>
    <property type="match status" value="1"/>
</dbReference>
<name>A0A851B7M7_PICGY</name>
<evidence type="ECO:0000256" key="1">
    <source>
        <dbReference type="ARBA" id="ARBA00004259"/>
    </source>
</evidence>
<accession>A0A851B7M7</accession>
<dbReference type="InterPro" id="IPR008662">
    <property type="entry name" value="TOIP1/2"/>
</dbReference>
<dbReference type="Proteomes" id="UP000631391">
    <property type="component" value="Unassembled WGS sequence"/>
</dbReference>
<feature type="compositionally biased region" description="Basic and acidic residues" evidence="10">
    <location>
        <begin position="93"/>
        <end position="138"/>
    </location>
</feature>
<evidence type="ECO:0000313" key="14">
    <source>
        <dbReference type="Proteomes" id="UP000631391"/>
    </source>
</evidence>
<evidence type="ECO:0000256" key="3">
    <source>
        <dbReference type="ARBA" id="ARBA00022553"/>
    </source>
</evidence>
<evidence type="ECO:0000256" key="2">
    <source>
        <dbReference type="ARBA" id="ARBA00007860"/>
    </source>
</evidence>
<dbReference type="OrthoDB" id="6258998at2759"/>
<keyword evidence="5 11" id="KW-1133">Transmembrane helix</keyword>
<gene>
    <name evidence="13" type="primary">Tor1aip2</name>
    <name evidence="13" type="ORF">PICGYM_R08704</name>
</gene>
<organism evidence="13 14">
    <name type="scientific">Picathartes gymnocephalus</name>
    <name type="common">White-necked rockfowl</name>
    <dbReference type="NCBI Taxonomy" id="175131"/>
    <lineage>
        <taxon>Eukaryota</taxon>
        <taxon>Metazoa</taxon>
        <taxon>Chordata</taxon>
        <taxon>Craniata</taxon>
        <taxon>Vertebrata</taxon>
        <taxon>Euteleostomi</taxon>
        <taxon>Archelosauria</taxon>
        <taxon>Archosauria</taxon>
        <taxon>Dinosauria</taxon>
        <taxon>Saurischia</taxon>
        <taxon>Theropoda</taxon>
        <taxon>Coelurosauria</taxon>
        <taxon>Aves</taxon>
        <taxon>Neognathae</taxon>
        <taxon>Neoaves</taxon>
        <taxon>Telluraves</taxon>
        <taxon>Australaves</taxon>
        <taxon>Passeriformes</taxon>
        <taxon>Picathartidae</taxon>
        <taxon>Picathartes</taxon>
    </lineage>
</organism>
<feature type="region of interest" description="Disordered" evidence="10">
    <location>
        <begin position="1"/>
        <end position="167"/>
    </location>
</feature>
<dbReference type="EMBL" id="WEKY01021085">
    <property type="protein sequence ID" value="NWI39697.1"/>
    <property type="molecule type" value="Genomic_DNA"/>
</dbReference>
<feature type="compositionally biased region" description="Polar residues" evidence="10">
    <location>
        <begin position="32"/>
        <end position="47"/>
    </location>
</feature>
<evidence type="ECO:0000256" key="10">
    <source>
        <dbReference type="SAM" id="MobiDB-lite"/>
    </source>
</evidence>
<feature type="transmembrane region" description="Helical" evidence="11">
    <location>
        <begin position="251"/>
        <end position="272"/>
    </location>
</feature>
<evidence type="ECO:0000256" key="5">
    <source>
        <dbReference type="ARBA" id="ARBA00022989"/>
    </source>
</evidence>
<comment type="caution">
    <text evidence="13">The sequence shown here is derived from an EMBL/GenBank/DDBJ whole genome shotgun (WGS) entry which is preliminary data.</text>
</comment>
<keyword evidence="6 11" id="KW-0472">Membrane</keyword>
<feature type="region of interest" description="Disordered" evidence="10">
    <location>
        <begin position="186"/>
        <end position="242"/>
    </location>
</feature>
<sequence length="507" mass="55415">IPTAGPAQGEVRSTAEPPLHQEPTQEPPDHQMPTQGTPEHQVTSRWPETSCKPEDNSSLCETTVGGGQTALWGLAGPTAEEKAAQEAEVLPEESDKTREGVSERPLEKEGLDEAGLGHDSVHSKGDSPVHQETWEHQETTGQCESLYKAEEDASSTSKAQSSDSEMAHLDVTGVEDVPRGLLAEKSSSATLPDWQPEAPREQETQESGYQGTLRKRPKGPKGDTAPNPDTQSSLQNVTTQNTEQEKAKESLLWTGLFIVGLAVLGFCIFCFGSPTSSSQQPRKNPTVEAFLSQFDQLQHRFPGQSPHLWLRGRKFLQKHLNVSQHTQPAIIILTAARSGERTLRCLSARLADSYSAALHGSTVQIEGGDKAGLHSDRAKLEVDSELSSAFQAGGRAAVIHRLELLPAGATLIFYKYCDHESAAFKDVALLLTVLLEEEALESHISLQQVEERVRDFLWAKFTSTRAPSSYDRMDSDKLSGLWSRISHLVLPIHPVQTIEEGGCYAKP</sequence>
<dbReference type="Gene3D" id="3.40.50.12190">
    <property type="match status" value="1"/>
</dbReference>
<evidence type="ECO:0000313" key="13">
    <source>
        <dbReference type="EMBL" id="NWI39697.1"/>
    </source>
</evidence>
<keyword evidence="3" id="KW-0597">Phosphoprotein</keyword>
<dbReference type="PANTHER" id="PTHR18843:SF2">
    <property type="entry name" value="TORSIN-1A-INTERACTING PROTEIN 2"/>
    <property type="match status" value="1"/>
</dbReference>
<feature type="domain" description="Torsin-1A-interacting protein 1/2 AAA+ activator" evidence="12">
    <location>
        <begin position="276"/>
        <end position="503"/>
    </location>
</feature>
<comment type="subcellular location">
    <subcellularLocation>
        <location evidence="9">Endomembrane system</location>
        <topology evidence="9">Single-pass membrane protein</topology>
    </subcellularLocation>
    <subcellularLocation>
        <location evidence="1">Nucleus envelope</location>
    </subcellularLocation>
</comment>
<keyword evidence="7" id="KW-0325">Glycoprotein</keyword>
<dbReference type="GO" id="GO:0061024">
    <property type="term" value="P:membrane organization"/>
    <property type="evidence" value="ECO:0007669"/>
    <property type="project" value="TreeGrafter"/>
</dbReference>